<evidence type="ECO:0000256" key="11">
    <source>
        <dbReference type="ARBA" id="ARBA00032305"/>
    </source>
</evidence>
<name>A0ABW2CQF6_9ACTN</name>
<sequence>MTDATDVTEAPGTTGASGLGKRLAALDACAVSDALDTLGLPGAVTGIGPLWPSTATVTGPVRTIRVAPKPRDGRPAQHIGTPVIESARPGEVVVIDNRGRTDVSCWGGILTVAALRKGIAGVIIDGACRDVAESHELGLPVHGRAVVPVSARGRIVQEAMDVPVTIGGAAVDAGDYAVADRSGVAFVPAARLAEVVELAERIAEREARMVEAVRAGRPVTEVMHDSKFPTAKGES</sequence>
<keyword evidence="14" id="KW-1185">Reference proteome</keyword>
<gene>
    <name evidence="13" type="ORF">ACFQKB_22735</name>
</gene>
<dbReference type="Gene3D" id="3.50.30.40">
    <property type="entry name" value="Ribonuclease E inhibitor RraA/RraA-like"/>
    <property type="match status" value="1"/>
</dbReference>
<evidence type="ECO:0000256" key="7">
    <source>
        <dbReference type="ARBA" id="ARBA00016549"/>
    </source>
</evidence>
<comment type="catalytic activity">
    <reaction evidence="1">
        <text>4-hydroxy-4-methyl-2-oxoglutarate = 2 pyruvate</text>
        <dbReference type="Rhea" id="RHEA:22748"/>
        <dbReference type="ChEBI" id="CHEBI:15361"/>
        <dbReference type="ChEBI" id="CHEBI:58276"/>
        <dbReference type="EC" id="4.1.3.17"/>
    </reaction>
</comment>
<dbReference type="Proteomes" id="UP001596380">
    <property type="component" value="Unassembled WGS sequence"/>
</dbReference>
<evidence type="ECO:0000256" key="6">
    <source>
        <dbReference type="ARBA" id="ARBA00012947"/>
    </source>
</evidence>
<evidence type="ECO:0000313" key="13">
    <source>
        <dbReference type="EMBL" id="MFC6882590.1"/>
    </source>
</evidence>
<comment type="catalytic activity">
    <reaction evidence="12">
        <text>oxaloacetate + H(+) = pyruvate + CO2</text>
        <dbReference type="Rhea" id="RHEA:15641"/>
        <dbReference type="ChEBI" id="CHEBI:15361"/>
        <dbReference type="ChEBI" id="CHEBI:15378"/>
        <dbReference type="ChEBI" id="CHEBI:16452"/>
        <dbReference type="ChEBI" id="CHEBI:16526"/>
        <dbReference type="EC" id="4.1.1.112"/>
    </reaction>
</comment>
<protein>
    <recommendedName>
        <fullName evidence="7">Putative 4-hydroxy-4-methyl-2-oxoglutarate aldolase</fullName>
        <ecNumber evidence="6">4.1.1.112</ecNumber>
        <ecNumber evidence="5">4.1.3.17</ecNumber>
    </recommendedName>
    <alternativeName>
        <fullName evidence="11">Oxaloacetate decarboxylase</fullName>
    </alternativeName>
    <alternativeName>
        <fullName evidence="9">Regulator of ribonuclease activity homolog</fullName>
    </alternativeName>
    <alternativeName>
        <fullName evidence="10">RraA-like protein</fullName>
    </alternativeName>
</protein>
<proteinExistence type="inferred from homology"/>
<evidence type="ECO:0000313" key="14">
    <source>
        <dbReference type="Proteomes" id="UP001596380"/>
    </source>
</evidence>
<comment type="function">
    <text evidence="8">Catalyzes the aldol cleavage of 4-hydroxy-4-methyl-2-oxoglutarate (HMG) into 2 molecules of pyruvate. Also contains a secondary oxaloacetate (OAA) decarboxylase activity due to the common pyruvate enolate transition state formed following C-C bond cleavage in the retro-aldol and decarboxylation reactions.</text>
</comment>
<dbReference type="CDD" id="cd16841">
    <property type="entry name" value="RraA_family"/>
    <property type="match status" value="1"/>
</dbReference>
<dbReference type="EC" id="4.1.3.17" evidence="5"/>
<evidence type="ECO:0000256" key="8">
    <source>
        <dbReference type="ARBA" id="ARBA00025046"/>
    </source>
</evidence>
<evidence type="ECO:0000256" key="2">
    <source>
        <dbReference type="ARBA" id="ARBA00001968"/>
    </source>
</evidence>
<evidence type="ECO:0000256" key="9">
    <source>
        <dbReference type="ARBA" id="ARBA00029596"/>
    </source>
</evidence>
<dbReference type="EMBL" id="JBHSXS010000014">
    <property type="protein sequence ID" value="MFC6882590.1"/>
    <property type="molecule type" value="Genomic_DNA"/>
</dbReference>
<evidence type="ECO:0000256" key="3">
    <source>
        <dbReference type="ARBA" id="ARBA00008621"/>
    </source>
</evidence>
<comment type="caution">
    <text evidence="13">The sequence shown here is derived from an EMBL/GenBank/DDBJ whole genome shotgun (WGS) entry which is preliminary data.</text>
</comment>
<dbReference type="PANTHER" id="PTHR33254">
    <property type="entry name" value="4-HYDROXY-4-METHYL-2-OXOGLUTARATE ALDOLASE 3-RELATED"/>
    <property type="match status" value="1"/>
</dbReference>
<dbReference type="SUPFAM" id="SSF89562">
    <property type="entry name" value="RraA-like"/>
    <property type="match status" value="1"/>
</dbReference>
<reference evidence="14" key="1">
    <citation type="journal article" date="2019" name="Int. J. Syst. Evol. Microbiol.">
        <title>The Global Catalogue of Microorganisms (GCM) 10K type strain sequencing project: providing services to taxonomists for standard genome sequencing and annotation.</title>
        <authorList>
            <consortium name="The Broad Institute Genomics Platform"/>
            <consortium name="The Broad Institute Genome Sequencing Center for Infectious Disease"/>
            <person name="Wu L."/>
            <person name="Ma J."/>
        </authorList>
    </citation>
    <scope>NUCLEOTIDE SEQUENCE [LARGE SCALE GENOMIC DNA]</scope>
    <source>
        <strain evidence="14">JCM 3369</strain>
    </source>
</reference>
<dbReference type="Pfam" id="PF03737">
    <property type="entry name" value="RraA-like"/>
    <property type="match status" value="1"/>
</dbReference>
<comment type="similarity">
    <text evidence="3">Belongs to the class II aldolase/RraA-like family.</text>
</comment>
<dbReference type="InterPro" id="IPR036704">
    <property type="entry name" value="RraA/RraA-like_sf"/>
</dbReference>
<dbReference type="EC" id="4.1.1.112" evidence="6"/>
<comment type="cofactor">
    <cofactor evidence="2">
        <name>a divalent metal cation</name>
        <dbReference type="ChEBI" id="CHEBI:60240"/>
    </cofactor>
</comment>
<dbReference type="RefSeq" id="WP_206681236.1">
    <property type="nucleotide sequence ID" value="NZ_JBHSXS010000014.1"/>
</dbReference>
<dbReference type="InterPro" id="IPR005493">
    <property type="entry name" value="RraA/RraA-like"/>
</dbReference>
<evidence type="ECO:0000256" key="4">
    <source>
        <dbReference type="ARBA" id="ARBA00011233"/>
    </source>
</evidence>
<evidence type="ECO:0000256" key="10">
    <source>
        <dbReference type="ARBA" id="ARBA00030169"/>
    </source>
</evidence>
<comment type="subunit">
    <text evidence="4">Homotrimer.</text>
</comment>
<evidence type="ECO:0000256" key="5">
    <source>
        <dbReference type="ARBA" id="ARBA00012213"/>
    </source>
</evidence>
<evidence type="ECO:0000256" key="12">
    <source>
        <dbReference type="ARBA" id="ARBA00047973"/>
    </source>
</evidence>
<dbReference type="PANTHER" id="PTHR33254:SF4">
    <property type="entry name" value="4-HYDROXY-4-METHYL-2-OXOGLUTARATE ALDOLASE 3-RELATED"/>
    <property type="match status" value="1"/>
</dbReference>
<evidence type="ECO:0000256" key="1">
    <source>
        <dbReference type="ARBA" id="ARBA00001342"/>
    </source>
</evidence>
<accession>A0ABW2CQF6</accession>
<organism evidence="13 14">
    <name type="scientific">Actinomadura yumaensis</name>
    <dbReference type="NCBI Taxonomy" id="111807"/>
    <lineage>
        <taxon>Bacteria</taxon>
        <taxon>Bacillati</taxon>
        <taxon>Actinomycetota</taxon>
        <taxon>Actinomycetes</taxon>
        <taxon>Streptosporangiales</taxon>
        <taxon>Thermomonosporaceae</taxon>
        <taxon>Actinomadura</taxon>
    </lineage>
</organism>